<evidence type="ECO:0000256" key="10">
    <source>
        <dbReference type="ARBA" id="ARBA00031323"/>
    </source>
</evidence>
<accession>Q2JBD4</accession>
<dbReference type="PANTHER" id="PTHR11579:SF0">
    <property type="entry name" value="PROTEIN-L-ISOASPARTATE(D-ASPARTATE) O-METHYLTRANSFERASE"/>
    <property type="match status" value="1"/>
</dbReference>
<dbReference type="OrthoDB" id="4035289at2"/>
<keyword evidence="7 12" id="KW-0808">Transferase</keyword>
<comment type="similarity">
    <text evidence="2">Belongs to the methyltransferase superfamily. L-isoaspartyl/D-aspartyl protein methyltransferase family.</text>
</comment>
<keyword evidence="6 12" id="KW-0489">Methyltransferase</keyword>
<dbReference type="NCBIfam" id="TIGR04364">
    <property type="entry name" value="methyltran_FxLD"/>
    <property type="match status" value="1"/>
</dbReference>
<dbReference type="InterPro" id="IPR000682">
    <property type="entry name" value="PCMT"/>
</dbReference>
<dbReference type="PANTHER" id="PTHR11579">
    <property type="entry name" value="PROTEIN-L-ISOASPARTATE O-METHYLTRANSFERASE"/>
    <property type="match status" value="1"/>
</dbReference>
<evidence type="ECO:0000256" key="11">
    <source>
        <dbReference type="ARBA" id="ARBA00031350"/>
    </source>
</evidence>
<dbReference type="eggNOG" id="COG2518">
    <property type="taxonomic scope" value="Bacteria"/>
</dbReference>
<protein>
    <recommendedName>
        <fullName evidence="4">Protein-L-isoaspartate O-methyltransferase</fullName>
        <ecNumber evidence="3">2.1.1.77</ecNumber>
    </recommendedName>
    <alternativeName>
        <fullName evidence="11">L-isoaspartyl protein carboxyl methyltransferase</fullName>
    </alternativeName>
    <alternativeName>
        <fullName evidence="9">Protein L-isoaspartyl methyltransferase</fullName>
    </alternativeName>
    <alternativeName>
        <fullName evidence="10">Protein-beta-aspartate methyltransferase</fullName>
    </alternativeName>
</protein>
<dbReference type="STRING" id="106370.Francci3_2034"/>
<dbReference type="GO" id="GO:0032259">
    <property type="term" value="P:methylation"/>
    <property type="evidence" value="ECO:0007669"/>
    <property type="project" value="UniProtKB-KW"/>
</dbReference>
<dbReference type="GO" id="GO:0004719">
    <property type="term" value="F:protein-L-isoaspartate (D-aspartate) O-methyltransferase activity"/>
    <property type="evidence" value="ECO:0007669"/>
    <property type="project" value="UniProtKB-EC"/>
</dbReference>
<dbReference type="InterPro" id="IPR029063">
    <property type="entry name" value="SAM-dependent_MTases_sf"/>
</dbReference>
<dbReference type="GO" id="GO:0005737">
    <property type="term" value="C:cytoplasm"/>
    <property type="evidence" value="ECO:0007669"/>
    <property type="project" value="UniProtKB-SubCell"/>
</dbReference>
<keyword evidence="8" id="KW-0949">S-adenosyl-L-methionine</keyword>
<organism evidence="12 13">
    <name type="scientific">Frankia casuarinae (strain DSM 45818 / CECT 9043 / HFP020203 / CcI3)</name>
    <dbReference type="NCBI Taxonomy" id="106370"/>
    <lineage>
        <taxon>Bacteria</taxon>
        <taxon>Bacillati</taxon>
        <taxon>Actinomycetota</taxon>
        <taxon>Actinomycetes</taxon>
        <taxon>Frankiales</taxon>
        <taxon>Frankiaceae</taxon>
        <taxon>Frankia</taxon>
    </lineage>
</organism>
<evidence type="ECO:0000256" key="1">
    <source>
        <dbReference type="ARBA" id="ARBA00004496"/>
    </source>
</evidence>
<keyword evidence="13" id="KW-1185">Reference proteome</keyword>
<evidence type="ECO:0000256" key="5">
    <source>
        <dbReference type="ARBA" id="ARBA00022490"/>
    </source>
</evidence>
<dbReference type="Proteomes" id="UP000001937">
    <property type="component" value="Chromosome"/>
</dbReference>
<keyword evidence="5" id="KW-0963">Cytoplasm</keyword>
<evidence type="ECO:0000256" key="7">
    <source>
        <dbReference type="ARBA" id="ARBA00022679"/>
    </source>
</evidence>
<dbReference type="EMBL" id="CP000249">
    <property type="protein sequence ID" value="ABD11408.1"/>
    <property type="molecule type" value="Genomic_DNA"/>
</dbReference>
<dbReference type="HOGENOM" id="CLU_037629_2_0_11"/>
<evidence type="ECO:0000313" key="13">
    <source>
        <dbReference type="Proteomes" id="UP000001937"/>
    </source>
</evidence>
<dbReference type="AlphaFoldDB" id="Q2JBD4"/>
<proteinExistence type="inferred from homology"/>
<evidence type="ECO:0000313" key="12">
    <source>
        <dbReference type="EMBL" id="ABD11408.1"/>
    </source>
</evidence>
<dbReference type="KEGG" id="fra:Francci3_2034"/>
<gene>
    <name evidence="12" type="ordered locus">Francci3_2034</name>
</gene>
<dbReference type="InterPro" id="IPR027573">
    <property type="entry name" value="Methyltran_FxLD"/>
</dbReference>
<dbReference type="SUPFAM" id="SSF53335">
    <property type="entry name" value="S-adenosyl-L-methionine-dependent methyltransferases"/>
    <property type="match status" value="1"/>
</dbReference>
<evidence type="ECO:0000256" key="6">
    <source>
        <dbReference type="ARBA" id="ARBA00022603"/>
    </source>
</evidence>
<sequence length="408" mass="43666">MTSVQDSSATDSAATLRAAMVDELRTTGDAIKTGQVAAAVGRVPRHLFAPDEPLEAVYAANKALVIKRDGNGAALSSLSAAHIQAVMLEQAELEPGMRVLEVGSGGYNAALIQEMVGDGGSVTSVDIDQEIVSRARACLDAAGYRNVEVVAADAEAGVPEKAPYDRIIVTAGAWDIPPAWQEQLTNGGRLVVPLRLRGLTRSIAFDRVDEDGDVGLVSRSYRLCGFVPMQGIGTFRERLVPITDEVVLRVDDPSQEFDVEGLRDALATPRLERWSGAAFDLPDELEFFLVTNLAQVAHLHVDETQVQNGRFAPSAARGVPTLVSGGSFAYRTKRPNEKTGGFESGVVAHGPDADRVAEHYVELLRRWASDHRRSGAAHIRYVPKAAGTPAPSVGLVPKRHGAVAVRWP</sequence>
<evidence type="ECO:0000256" key="8">
    <source>
        <dbReference type="ARBA" id="ARBA00022691"/>
    </source>
</evidence>
<evidence type="ECO:0000256" key="4">
    <source>
        <dbReference type="ARBA" id="ARBA00013346"/>
    </source>
</evidence>
<dbReference type="PhylomeDB" id="Q2JBD4"/>
<dbReference type="Gene3D" id="3.40.50.150">
    <property type="entry name" value="Vaccinia Virus protein VP39"/>
    <property type="match status" value="1"/>
</dbReference>
<dbReference type="RefSeq" id="WP_011436465.1">
    <property type="nucleotide sequence ID" value="NC_007777.1"/>
</dbReference>
<dbReference type="Pfam" id="PF01135">
    <property type="entry name" value="PCMT"/>
    <property type="match status" value="1"/>
</dbReference>
<dbReference type="CDD" id="cd02440">
    <property type="entry name" value="AdoMet_MTases"/>
    <property type="match status" value="1"/>
</dbReference>
<evidence type="ECO:0000256" key="2">
    <source>
        <dbReference type="ARBA" id="ARBA00005369"/>
    </source>
</evidence>
<evidence type="ECO:0000256" key="3">
    <source>
        <dbReference type="ARBA" id="ARBA00011890"/>
    </source>
</evidence>
<name>Q2JBD4_FRACC</name>
<evidence type="ECO:0000256" key="9">
    <source>
        <dbReference type="ARBA" id="ARBA00030757"/>
    </source>
</evidence>
<comment type="subcellular location">
    <subcellularLocation>
        <location evidence="1">Cytoplasm</location>
    </subcellularLocation>
</comment>
<reference evidence="12 13" key="1">
    <citation type="journal article" date="2007" name="Genome Res.">
        <title>Genome characteristics of facultatively symbiotic Frankia sp. strains reflect host range and host plant biogeography.</title>
        <authorList>
            <person name="Normand P."/>
            <person name="Lapierre P."/>
            <person name="Tisa L.S."/>
            <person name="Gogarten J.P."/>
            <person name="Alloisio N."/>
            <person name="Bagnarol E."/>
            <person name="Bassi C.A."/>
            <person name="Berry A.M."/>
            <person name="Bickhart D.M."/>
            <person name="Choisne N."/>
            <person name="Couloux A."/>
            <person name="Cournoyer B."/>
            <person name="Cruveiller S."/>
            <person name="Daubin V."/>
            <person name="Demange N."/>
            <person name="Francino M.P."/>
            <person name="Goltsman E."/>
            <person name="Huang Y."/>
            <person name="Kopp O.R."/>
            <person name="Labarre L."/>
            <person name="Lapidus A."/>
            <person name="Lavire C."/>
            <person name="Marechal J."/>
            <person name="Martinez M."/>
            <person name="Mastronunzio J.E."/>
            <person name="Mullin B.C."/>
            <person name="Niemann J."/>
            <person name="Pujic P."/>
            <person name="Rawnsley T."/>
            <person name="Rouy Z."/>
            <person name="Schenowitz C."/>
            <person name="Sellstedt A."/>
            <person name="Tavares F."/>
            <person name="Tomkins J.P."/>
            <person name="Vallenet D."/>
            <person name="Valverde C."/>
            <person name="Wall L.G."/>
            <person name="Wang Y."/>
            <person name="Medigue C."/>
            <person name="Benson D.R."/>
        </authorList>
    </citation>
    <scope>NUCLEOTIDE SEQUENCE [LARGE SCALE GENOMIC DNA]</scope>
    <source>
        <strain evidence="13">DSM 45818 / CECT 9043 / CcI3</strain>
    </source>
</reference>
<dbReference type="EC" id="2.1.1.77" evidence="3"/>